<keyword evidence="4" id="KW-1185">Reference proteome</keyword>
<keyword evidence="1" id="KW-0732">Signal</keyword>
<proteinExistence type="predicted"/>
<evidence type="ECO:0000256" key="1">
    <source>
        <dbReference type="SAM" id="SignalP"/>
    </source>
</evidence>
<dbReference type="InterPro" id="IPR000782">
    <property type="entry name" value="FAS1_domain"/>
</dbReference>
<organism evidence="3 4">
    <name type="scientific">Micromonospora chersina</name>
    <dbReference type="NCBI Taxonomy" id="47854"/>
    <lineage>
        <taxon>Bacteria</taxon>
        <taxon>Bacillati</taxon>
        <taxon>Actinomycetota</taxon>
        <taxon>Actinomycetes</taxon>
        <taxon>Micromonosporales</taxon>
        <taxon>Micromonosporaceae</taxon>
        <taxon>Micromonospora</taxon>
    </lineage>
</organism>
<feature type="signal peptide" evidence="1">
    <location>
        <begin position="1"/>
        <end position="25"/>
    </location>
</feature>
<reference evidence="4" key="1">
    <citation type="submission" date="2016-06" db="EMBL/GenBank/DDBJ databases">
        <authorList>
            <person name="Varghese N."/>
            <person name="Submissions Spin"/>
        </authorList>
    </citation>
    <scope>NUCLEOTIDE SEQUENCE [LARGE SCALE GENOMIC DNA]</scope>
    <source>
        <strain evidence="4">DSM 44151</strain>
    </source>
</reference>
<evidence type="ECO:0000313" key="4">
    <source>
        <dbReference type="Proteomes" id="UP000198605"/>
    </source>
</evidence>
<feature type="domain" description="FAS1" evidence="2">
    <location>
        <begin position="45"/>
        <end position="210"/>
    </location>
</feature>
<protein>
    <submittedName>
        <fullName evidence="3">Uncaracterized surface protein containing fasciclin (FAS1) repeats</fullName>
    </submittedName>
</protein>
<dbReference type="STRING" id="47854.GA0070603_6153"/>
<dbReference type="Pfam" id="PF02469">
    <property type="entry name" value="Fasciclin"/>
    <property type="match status" value="1"/>
</dbReference>
<accession>A0A1C6W088</accession>
<evidence type="ECO:0000313" key="3">
    <source>
        <dbReference type="EMBL" id="SCL71993.1"/>
    </source>
</evidence>
<dbReference type="PROSITE" id="PS50213">
    <property type="entry name" value="FAS1"/>
    <property type="match status" value="1"/>
</dbReference>
<dbReference type="RefSeq" id="WP_091321172.1">
    <property type="nucleotide sequence ID" value="NZ_FMIB01000002.1"/>
</dbReference>
<sequence>MKMSRVAARVAVGATAAAMAATAVAAPAQAATAPSGTRSLAAVLTADTSGFDRNPRDFDVLTAAVLAVLQAKPDSPVKVLTDGSVPLTAFVPDDRAFRELVRDITHARTLPGERAAFDAVAGLGTDTVEDVLLYHVVPGATIDRRAALKADGAELTTALGVTVEVDVTRCWYGRQVRLVDADNSDRDARVVRYDINKGNKQIAHAVDRVLRPIDLP</sequence>
<dbReference type="OrthoDB" id="3370067at2"/>
<dbReference type="EMBL" id="FMIB01000002">
    <property type="protein sequence ID" value="SCL71993.1"/>
    <property type="molecule type" value="Genomic_DNA"/>
</dbReference>
<gene>
    <name evidence="3" type="ORF">GA0070603_6153</name>
</gene>
<dbReference type="Gene3D" id="2.30.180.10">
    <property type="entry name" value="FAS1 domain"/>
    <property type="match status" value="1"/>
</dbReference>
<dbReference type="Proteomes" id="UP000198605">
    <property type="component" value="Unassembled WGS sequence"/>
</dbReference>
<dbReference type="SUPFAM" id="SSF82153">
    <property type="entry name" value="FAS1 domain"/>
    <property type="match status" value="1"/>
</dbReference>
<dbReference type="InterPro" id="IPR036378">
    <property type="entry name" value="FAS1_dom_sf"/>
</dbReference>
<dbReference type="GeneID" id="43282757"/>
<dbReference type="AlphaFoldDB" id="A0A1C6W088"/>
<name>A0A1C6W088_9ACTN</name>
<dbReference type="SMART" id="SM00554">
    <property type="entry name" value="FAS1"/>
    <property type="match status" value="1"/>
</dbReference>
<feature type="chain" id="PRO_5038685623" evidence="1">
    <location>
        <begin position="26"/>
        <end position="216"/>
    </location>
</feature>
<evidence type="ECO:0000259" key="2">
    <source>
        <dbReference type="PROSITE" id="PS50213"/>
    </source>
</evidence>